<dbReference type="EMBL" id="CBTK010000248">
    <property type="protein sequence ID" value="CDH46082.1"/>
    <property type="molecule type" value="Genomic_DNA"/>
</dbReference>
<comment type="caution">
    <text evidence="1">The sequence shown here is derived from an EMBL/GenBank/DDBJ whole genome shotgun (WGS) entry which is preliminary data.</text>
</comment>
<organism evidence="1 2">
    <name type="scientific">Candidatus Contendobacter odensis Run_B_J11</name>
    <dbReference type="NCBI Taxonomy" id="1400861"/>
    <lineage>
        <taxon>Bacteria</taxon>
        <taxon>Pseudomonadati</taxon>
        <taxon>Pseudomonadota</taxon>
        <taxon>Gammaproteobacteria</taxon>
        <taxon>Candidatus Competibacteraceae</taxon>
        <taxon>Candidatus Contendibacter</taxon>
    </lineage>
</organism>
<protein>
    <submittedName>
        <fullName evidence="1">Uncharacterized protein</fullName>
    </submittedName>
</protein>
<reference evidence="1 2" key="1">
    <citation type="journal article" date="2014" name="ISME J.">
        <title>Candidatus Competibacter-lineage genomes retrieved from metagenomes reveal functional metabolic diversity.</title>
        <authorList>
            <person name="McIlroy S.J."/>
            <person name="Albertsen M."/>
            <person name="Andresen E.K."/>
            <person name="Saunders A.M."/>
            <person name="Kristiansen R."/>
            <person name="Stokholm-Bjerregaard M."/>
            <person name="Nielsen K.L."/>
            <person name="Nielsen P.H."/>
        </authorList>
    </citation>
    <scope>NUCLEOTIDE SEQUENCE [LARGE SCALE GENOMIC DNA]</scope>
    <source>
        <strain evidence="1 2">Run_B_J11</strain>
    </source>
</reference>
<dbReference type="RefSeq" id="WP_034434514.1">
    <property type="nucleotide sequence ID" value="NZ_CBTK010000248.1"/>
</dbReference>
<accession>A0A7U7GD41</accession>
<evidence type="ECO:0000313" key="1">
    <source>
        <dbReference type="EMBL" id="CDH46082.1"/>
    </source>
</evidence>
<keyword evidence="2" id="KW-1185">Reference proteome</keyword>
<sequence>MNAKSLQEAKDEDLRNAIPALQRAAQRARQIAAQTQTAIIVMRDGQMVREQIAFTDQLFSADDADDADRKLC</sequence>
<name>A0A7U7GD41_9GAMM</name>
<dbReference type="Proteomes" id="UP000019184">
    <property type="component" value="Unassembled WGS sequence"/>
</dbReference>
<evidence type="ECO:0000313" key="2">
    <source>
        <dbReference type="Proteomes" id="UP000019184"/>
    </source>
</evidence>
<dbReference type="AlphaFoldDB" id="A0A7U7GD41"/>
<proteinExistence type="predicted"/>
<gene>
    <name evidence="1" type="ORF">BN874_340042</name>
</gene>